<dbReference type="AlphaFoldDB" id="A0A9Q4CEM0"/>
<gene>
    <name evidence="3" type="ORF">OS123_10575</name>
</gene>
<proteinExistence type="inferred from homology"/>
<dbReference type="RefSeq" id="WP_267169737.1">
    <property type="nucleotide sequence ID" value="NZ_JAPMKX010000005.1"/>
</dbReference>
<dbReference type="GO" id="GO:0016491">
    <property type="term" value="F:oxidoreductase activity"/>
    <property type="evidence" value="ECO:0007669"/>
    <property type="project" value="UniProtKB-KW"/>
</dbReference>
<evidence type="ECO:0000256" key="2">
    <source>
        <dbReference type="ARBA" id="ARBA00023002"/>
    </source>
</evidence>
<name>A0A9Q4CEM0_9CORY</name>
<evidence type="ECO:0000313" key="3">
    <source>
        <dbReference type="EMBL" id="MCX7538978.1"/>
    </source>
</evidence>
<dbReference type="PANTHER" id="PTHR24321">
    <property type="entry name" value="DEHYDROGENASES, SHORT CHAIN"/>
    <property type="match status" value="1"/>
</dbReference>
<protein>
    <submittedName>
        <fullName evidence="3">SDR family NAD(P)-dependent oxidoreductase</fullName>
    </submittedName>
</protein>
<dbReference type="NCBIfam" id="NF005559">
    <property type="entry name" value="PRK07231.1"/>
    <property type="match status" value="1"/>
</dbReference>
<dbReference type="PANTHER" id="PTHR24321:SF8">
    <property type="entry name" value="ESTRADIOL 17-BETA-DEHYDROGENASE 8-RELATED"/>
    <property type="match status" value="1"/>
</dbReference>
<dbReference type="PRINTS" id="PR00080">
    <property type="entry name" value="SDRFAMILY"/>
</dbReference>
<dbReference type="SUPFAM" id="SSF51735">
    <property type="entry name" value="NAD(P)-binding Rossmann-fold domains"/>
    <property type="match status" value="1"/>
</dbReference>
<dbReference type="PRINTS" id="PR00081">
    <property type="entry name" value="GDHRDH"/>
</dbReference>
<dbReference type="FunFam" id="3.40.50.720:FF:000084">
    <property type="entry name" value="Short-chain dehydrogenase reductase"/>
    <property type="match status" value="1"/>
</dbReference>
<reference evidence="3" key="1">
    <citation type="submission" date="2022-11" db="EMBL/GenBank/DDBJ databases">
        <title>Corynebacterium sp. isolated from Penguins.</title>
        <authorList>
            <person name="Sedlar K."/>
            <person name="Svec P."/>
        </authorList>
    </citation>
    <scope>NUCLEOTIDE SEQUENCE</scope>
    <source>
        <strain evidence="3">P5875</strain>
    </source>
</reference>
<keyword evidence="2" id="KW-0560">Oxidoreductase</keyword>
<dbReference type="EMBL" id="JAPMKX010000005">
    <property type="protein sequence ID" value="MCX7538978.1"/>
    <property type="molecule type" value="Genomic_DNA"/>
</dbReference>
<dbReference type="Pfam" id="PF13561">
    <property type="entry name" value="adh_short_C2"/>
    <property type="match status" value="1"/>
</dbReference>
<comment type="similarity">
    <text evidence="1">Belongs to the short-chain dehydrogenases/reductases (SDR) family.</text>
</comment>
<dbReference type="CDD" id="cd05233">
    <property type="entry name" value="SDR_c"/>
    <property type="match status" value="1"/>
</dbReference>
<evidence type="ECO:0000256" key="1">
    <source>
        <dbReference type="ARBA" id="ARBA00006484"/>
    </source>
</evidence>
<dbReference type="InterPro" id="IPR036291">
    <property type="entry name" value="NAD(P)-bd_dom_sf"/>
</dbReference>
<accession>A0A9Q4CEM0</accession>
<comment type="caution">
    <text evidence="3">The sequence shown here is derived from an EMBL/GenBank/DDBJ whole genome shotgun (WGS) entry which is preliminary data.</text>
</comment>
<organism evidence="3 4">
    <name type="scientific">Corynebacterium antarcticum</name>
    <dbReference type="NCBI Taxonomy" id="2800405"/>
    <lineage>
        <taxon>Bacteria</taxon>
        <taxon>Bacillati</taxon>
        <taxon>Actinomycetota</taxon>
        <taxon>Actinomycetes</taxon>
        <taxon>Mycobacteriales</taxon>
        <taxon>Corynebacteriaceae</taxon>
        <taxon>Corynebacterium</taxon>
    </lineage>
</organism>
<evidence type="ECO:0000313" key="4">
    <source>
        <dbReference type="Proteomes" id="UP001070238"/>
    </source>
</evidence>
<dbReference type="InterPro" id="IPR002347">
    <property type="entry name" value="SDR_fam"/>
</dbReference>
<sequence>MGAQTGRNSDGIDWKVAVITGAGDGIGRAIALKLAQDGVAVVVSDINDEKGRAVVAEISDHGGTASFIHVNAGSVEDNEALVTFALDAYGRLDYAVNNAGLGAPPHKLAEIDDAAFNRAIDVTLRGTFYGLRAQLAHMNERGSGAIVNIASIGGLRPSRLLSPYISAKHGVVGMTQTAALDYAAEGIRVNAVAPGPIRTAALESLPADRLREEEGKVPLQRLGEPGDIAEAVAWLLSDEAAFVTGVVLPVDGGASLT</sequence>
<dbReference type="Gene3D" id="3.40.50.720">
    <property type="entry name" value="NAD(P)-binding Rossmann-like Domain"/>
    <property type="match status" value="1"/>
</dbReference>
<dbReference type="Proteomes" id="UP001070238">
    <property type="component" value="Unassembled WGS sequence"/>
</dbReference>